<organism evidence="3 4">
    <name type="scientific">Anguilla anguilla</name>
    <name type="common">European freshwater eel</name>
    <name type="synonym">Muraena anguilla</name>
    <dbReference type="NCBI Taxonomy" id="7936"/>
    <lineage>
        <taxon>Eukaryota</taxon>
        <taxon>Metazoa</taxon>
        <taxon>Chordata</taxon>
        <taxon>Craniata</taxon>
        <taxon>Vertebrata</taxon>
        <taxon>Euteleostomi</taxon>
        <taxon>Actinopterygii</taxon>
        <taxon>Neopterygii</taxon>
        <taxon>Teleostei</taxon>
        <taxon>Anguilliformes</taxon>
        <taxon>Anguillidae</taxon>
        <taxon>Anguilla</taxon>
    </lineage>
</organism>
<accession>A0A9D3RP59</accession>
<proteinExistence type="predicted"/>
<dbReference type="GO" id="GO:0006915">
    <property type="term" value="P:apoptotic process"/>
    <property type="evidence" value="ECO:0007669"/>
    <property type="project" value="UniProtKB-KW"/>
</dbReference>
<keyword evidence="1" id="KW-0053">Apoptosis</keyword>
<evidence type="ECO:0008006" key="5">
    <source>
        <dbReference type="Google" id="ProtNLM"/>
    </source>
</evidence>
<dbReference type="EMBL" id="JAFIRN010000012">
    <property type="protein sequence ID" value="KAG5837748.1"/>
    <property type="molecule type" value="Genomic_DNA"/>
</dbReference>
<comment type="caution">
    <text evidence="3">The sequence shown here is derived from an EMBL/GenBank/DDBJ whole genome shotgun (WGS) entry which is preliminary data.</text>
</comment>
<reference evidence="3" key="1">
    <citation type="submission" date="2021-01" db="EMBL/GenBank/DDBJ databases">
        <title>A chromosome-scale assembly of European eel, Anguilla anguilla.</title>
        <authorList>
            <person name="Henkel C."/>
            <person name="Jong-Raadsen S.A."/>
            <person name="Dufour S."/>
            <person name="Weltzien F.-A."/>
            <person name="Palstra A.P."/>
            <person name="Pelster B."/>
            <person name="Spaink H.P."/>
            <person name="Van Den Thillart G.E."/>
            <person name="Jansen H."/>
            <person name="Zahm M."/>
            <person name="Klopp C."/>
            <person name="Cedric C."/>
            <person name="Louis A."/>
            <person name="Berthelot C."/>
            <person name="Parey E."/>
            <person name="Roest Crollius H."/>
            <person name="Montfort J."/>
            <person name="Robinson-Rechavi M."/>
            <person name="Bucao C."/>
            <person name="Bouchez O."/>
            <person name="Gislard M."/>
            <person name="Lluch J."/>
            <person name="Milhes M."/>
            <person name="Lampietro C."/>
            <person name="Lopez Roques C."/>
            <person name="Donnadieu C."/>
            <person name="Braasch I."/>
            <person name="Desvignes T."/>
            <person name="Postlethwait J."/>
            <person name="Bobe J."/>
            <person name="Guiguen Y."/>
            <person name="Dirks R."/>
        </authorList>
    </citation>
    <scope>NUCLEOTIDE SEQUENCE</scope>
    <source>
        <strain evidence="3">Tag_6206</strain>
        <tissue evidence="3">Liver</tissue>
    </source>
</reference>
<evidence type="ECO:0000256" key="2">
    <source>
        <dbReference type="SAM" id="MobiDB-lite"/>
    </source>
</evidence>
<dbReference type="AlphaFoldDB" id="A0A9D3RP59"/>
<dbReference type="Proteomes" id="UP001044222">
    <property type="component" value="Chromosome 12"/>
</dbReference>
<feature type="compositionally biased region" description="Basic and acidic residues" evidence="2">
    <location>
        <begin position="145"/>
        <end position="156"/>
    </location>
</feature>
<dbReference type="GO" id="GO:2001236">
    <property type="term" value="P:regulation of extrinsic apoptotic signaling pathway"/>
    <property type="evidence" value="ECO:0007669"/>
    <property type="project" value="TreeGrafter"/>
</dbReference>
<protein>
    <recommendedName>
        <fullName evidence="5">Apoptosis facilitator Bcl-2-like protein 14</fullName>
    </recommendedName>
</protein>
<evidence type="ECO:0000313" key="4">
    <source>
        <dbReference type="Proteomes" id="UP001044222"/>
    </source>
</evidence>
<dbReference type="PANTHER" id="PTHR14965">
    <property type="entry name" value="SI:CH73-248E21.1"/>
    <property type="match status" value="1"/>
</dbReference>
<dbReference type="PANTHER" id="PTHR14965:SF9">
    <property type="entry name" value="APOPTOSIS FACILITATOR BCL-2-LIKE PROTEIN 14"/>
    <property type="match status" value="1"/>
</dbReference>
<evidence type="ECO:0000256" key="1">
    <source>
        <dbReference type="ARBA" id="ARBA00022703"/>
    </source>
</evidence>
<keyword evidence="4" id="KW-1185">Reference proteome</keyword>
<evidence type="ECO:0000313" key="3">
    <source>
        <dbReference type="EMBL" id="KAG5837748.1"/>
    </source>
</evidence>
<sequence length="405" mass="44259">MIQGARCFINDGQESRMMMMAEPPEQPDPGGRALLCLGRRDTSRLLEAYVRRSLSLNDGSPPRRPKASKWTAVAKRLRPGTVRSSSDGSAHLWRRRLGGAGRVPSPAEAPPTGRPPKPSLAGGSLRRNDRKEKGSSALKGFLDLFSRKAREPRSERTGACGAPDGPARPVSLPLHFQGGVEQHSQRGPTSLGKRCSVLTLSHHSPESAQTQRAPSFRILPGTEQAEVVSVEPTSAYYENVSQELERIVKEVKDSPSEEVQPCFAVARMRASTGAAEALSSDEETIEKIISLLKQQGDDFNVRIKESAGASSFFQSLSYGAFRQLADRYMEEEVPSELPADTAAPELVKFAFTLDFTAKVAGLSNQAVSRIMGFGNQYLQDRFTQMIKAQVPVSRDEAVQSFMDPD</sequence>
<feature type="compositionally biased region" description="Pro residues" evidence="2">
    <location>
        <begin position="107"/>
        <end position="118"/>
    </location>
</feature>
<name>A0A9D3RP59_ANGAN</name>
<feature type="region of interest" description="Disordered" evidence="2">
    <location>
        <begin position="55"/>
        <end position="166"/>
    </location>
</feature>
<gene>
    <name evidence="3" type="ORF">ANANG_G00215920</name>
</gene>